<evidence type="ECO:0000256" key="13">
    <source>
        <dbReference type="ARBA" id="ARBA00023264"/>
    </source>
</evidence>
<dbReference type="STRING" id="1437425.CSEC_1950"/>
<evidence type="ECO:0000256" key="7">
    <source>
        <dbReference type="ARBA" id="ARBA00022679"/>
    </source>
</evidence>
<keyword evidence="9 16" id="KW-1133">Transmembrane helix</keyword>
<feature type="transmembrane region" description="Helical" evidence="16">
    <location>
        <begin position="116"/>
        <end position="136"/>
    </location>
</feature>
<evidence type="ECO:0000256" key="6">
    <source>
        <dbReference type="ARBA" id="ARBA00022516"/>
    </source>
</evidence>
<dbReference type="InterPro" id="IPR048254">
    <property type="entry name" value="CDP_ALCOHOL_P_TRANSF_CS"/>
</dbReference>
<comment type="pathway">
    <text evidence="2">Phospholipid metabolism; phosphatidylglycerol biosynthesis; phosphatidylglycerol from CDP-diacylglycerol: step 1/2.</text>
</comment>
<evidence type="ECO:0000256" key="16">
    <source>
        <dbReference type="SAM" id="Phobius"/>
    </source>
</evidence>
<accession>A0A090CZZ7</accession>
<protein>
    <recommendedName>
        <fullName evidence="5">CDP-diacylglycerol--glycerol-3-phosphate 3-phosphatidyltransferase</fullName>
        <ecNumber evidence="4">2.7.8.5</ecNumber>
    </recommendedName>
</protein>
<dbReference type="InterPro" id="IPR000462">
    <property type="entry name" value="CDP-OH_P_trans"/>
</dbReference>
<comment type="similarity">
    <text evidence="3 15">Belongs to the CDP-alcohol phosphatidyltransferase class-I family.</text>
</comment>
<dbReference type="InterPro" id="IPR004570">
    <property type="entry name" value="Phosphatidylglycerol_P_synth"/>
</dbReference>
<evidence type="ECO:0000256" key="14">
    <source>
        <dbReference type="ARBA" id="ARBA00048586"/>
    </source>
</evidence>
<keyword evidence="11 16" id="KW-0472">Membrane</keyword>
<feature type="transmembrane region" description="Helical" evidence="16">
    <location>
        <begin position="85"/>
        <end position="104"/>
    </location>
</feature>
<evidence type="ECO:0000313" key="18">
    <source>
        <dbReference type="Proteomes" id="UP000031552"/>
    </source>
</evidence>
<dbReference type="Pfam" id="PF01066">
    <property type="entry name" value="CDP-OH_P_transf"/>
    <property type="match status" value="1"/>
</dbReference>
<dbReference type="PANTHER" id="PTHR14269">
    <property type="entry name" value="CDP-DIACYLGLYCEROL--GLYCEROL-3-PHOSPHATE 3-PHOSPHATIDYLTRANSFERASE-RELATED"/>
    <property type="match status" value="1"/>
</dbReference>
<dbReference type="EC" id="2.7.8.5" evidence="4"/>
<gene>
    <name evidence="17" type="primary">pgsa3</name>
    <name evidence="17" type="ORF">CSEC_1950</name>
</gene>
<keyword evidence="18" id="KW-1185">Reference proteome</keyword>
<evidence type="ECO:0000256" key="8">
    <source>
        <dbReference type="ARBA" id="ARBA00022692"/>
    </source>
</evidence>
<keyword evidence="10" id="KW-0443">Lipid metabolism</keyword>
<dbReference type="RefSeq" id="WP_053331987.1">
    <property type="nucleotide sequence ID" value="NZ_CCEJ010000009.1"/>
</dbReference>
<evidence type="ECO:0000256" key="5">
    <source>
        <dbReference type="ARBA" id="ARBA00014944"/>
    </source>
</evidence>
<dbReference type="AlphaFoldDB" id="A0A090CZZ7"/>
<evidence type="ECO:0000256" key="2">
    <source>
        <dbReference type="ARBA" id="ARBA00005042"/>
    </source>
</evidence>
<evidence type="ECO:0000256" key="15">
    <source>
        <dbReference type="RuleBase" id="RU003750"/>
    </source>
</evidence>
<dbReference type="Gene3D" id="1.20.120.1760">
    <property type="match status" value="1"/>
</dbReference>
<dbReference type="GO" id="GO:0008444">
    <property type="term" value="F:CDP-diacylglycerol-glycerol-3-phosphate 3-phosphatidyltransferase activity"/>
    <property type="evidence" value="ECO:0007669"/>
    <property type="project" value="UniProtKB-EC"/>
</dbReference>
<comment type="caution">
    <text evidence="17">The sequence shown here is derived from an EMBL/GenBank/DDBJ whole genome shotgun (WGS) entry which is preliminary data.</text>
</comment>
<dbReference type="PANTHER" id="PTHR14269:SF11">
    <property type="entry name" value="CDP-DIACYLGLYCEROL--GLYCEROL-3-PHOSPHATE 3-PHOSPHATIDYLTRANSFERASE"/>
    <property type="match status" value="1"/>
</dbReference>
<feature type="transmembrane region" description="Helical" evidence="16">
    <location>
        <begin position="61"/>
        <end position="79"/>
    </location>
</feature>
<dbReference type="EMBL" id="CCEJ010000009">
    <property type="protein sequence ID" value="CDR34757.1"/>
    <property type="molecule type" value="Genomic_DNA"/>
</dbReference>
<evidence type="ECO:0000313" key="17">
    <source>
        <dbReference type="EMBL" id="CDR34757.1"/>
    </source>
</evidence>
<dbReference type="PROSITE" id="PS00379">
    <property type="entry name" value="CDP_ALCOHOL_P_TRANSF"/>
    <property type="match status" value="1"/>
</dbReference>
<dbReference type="InterPro" id="IPR043130">
    <property type="entry name" value="CDP-OH_PTrfase_TM_dom"/>
</dbReference>
<dbReference type="Proteomes" id="UP000031552">
    <property type="component" value="Unassembled WGS sequence"/>
</dbReference>
<comment type="catalytic activity">
    <reaction evidence="14">
        <text>a CDP-1,2-diacyl-sn-glycerol + sn-glycerol 3-phosphate = a 1,2-diacyl-sn-glycero-3-phospho-(1'-sn-glycero-3'-phosphate) + CMP + H(+)</text>
        <dbReference type="Rhea" id="RHEA:12593"/>
        <dbReference type="ChEBI" id="CHEBI:15378"/>
        <dbReference type="ChEBI" id="CHEBI:57597"/>
        <dbReference type="ChEBI" id="CHEBI:58332"/>
        <dbReference type="ChEBI" id="CHEBI:60110"/>
        <dbReference type="ChEBI" id="CHEBI:60377"/>
        <dbReference type="EC" id="2.7.8.5"/>
    </reaction>
</comment>
<organism evidence="17 18">
    <name type="scientific">Candidatus Criblamydia sequanensis CRIB-18</name>
    <dbReference type="NCBI Taxonomy" id="1437425"/>
    <lineage>
        <taxon>Bacteria</taxon>
        <taxon>Pseudomonadati</taxon>
        <taxon>Chlamydiota</taxon>
        <taxon>Chlamydiia</taxon>
        <taxon>Parachlamydiales</taxon>
        <taxon>Candidatus Criblamydiaceae</taxon>
        <taxon>Candidatus Criblamydia</taxon>
    </lineage>
</organism>
<dbReference type="GO" id="GO:0046474">
    <property type="term" value="P:glycerophospholipid biosynthetic process"/>
    <property type="evidence" value="ECO:0007669"/>
    <property type="project" value="TreeGrafter"/>
</dbReference>
<evidence type="ECO:0000256" key="1">
    <source>
        <dbReference type="ARBA" id="ARBA00004141"/>
    </source>
</evidence>
<evidence type="ECO:0000256" key="9">
    <source>
        <dbReference type="ARBA" id="ARBA00022989"/>
    </source>
</evidence>
<keyword evidence="8 16" id="KW-0812">Transmembrane</keyword>
<dbReference type="GO" id="GO:0016020">
    <property type="term" value="C:membrane"/>
    <property type="evidence" value="ECO:0007669"/>
    <property type="project" value="UniProtKB-SubCell"/>
</dbReference>
<proteinExistence type="inferred from homology"/>
<dbReference type="OrthoDB" id="9796672at2"/>
<feature type="transmembrane region" description="Helical" evidence="16">
    <location>
        <begin position="142"/>
        <end position="160"/>
    </location>
</feature>
<evidence type="ECO:0000256" key="11">
    <source>
        <dbReference type="ARBA" id="ARBA00023136"/>
    </source>
</evidence>
<dbReference type="InterPro" id="IPR050324">
    <property type="entry name" value="CDP-alcohol_PTase-I"/>
</dbReference>
<reference evidence="17" key="2">
    <citation type="submission" date="2014-09" db="EMBL/GenBank/DDBJ databases">
        <title>Criblamydia sequanensis harbors a mega-plasmid encoding arsenite resistance.</title>
        <authorList>
            <person name="Bertelli C."/>
            <person name="Goesmann A."/>
            <person name="Greub G."/>
        </authorList>
    </citation>
    <scope>NUCLEOTIDE SEQUENCE [LARGE SCALE GENOMIC DNA]</scope>
    <source>
        <strain evidence="17">CRIB-18</strain>
    </source>
</reference>
<dbReference type="PIRSF" id="PIRSF000847">
    <property type="entry name" value="Phos_ph_gly_syn"/>
    <property type="match status" value="1"/>
</dbReference>
<name>A0A090CZZ7_9BACT</name>
<evidence type="ECO:0000256" key="10">
    <source>
        <dbReference type="ARBA" id="ARBA00023098"/>
    </source>
</evidence>
<evidence type="ECO:0000256" key="12">
    <source>
        <dbReference type="ARBA" id="ARBA00023209"/>
    </source>
</evidence>
<dbReference type="eggNOG" id="COG0558">
    <property type="taxonomic scope" value="Bacteria"/>
</dbReference>
<keyword evidence="7 15" id="KW-0808">Transferase</keyword>
<keyword evidence="12" id="KW-0594">Phospholipid biosynthesis</keyword>
<sequence length="172" mass="19466">MLTIPNLISLLRLPLAILFVFSGSFFRAVVLILAAFSDFLDGFIARRYSTTSRYGTLIDPVMDKLFVIIVLATLIQESSLEPWEIASLLCRDISVFIFGIYLILTGKLESYRLRSIWSGKVTTALQFVVLFLMTLGITPSPFVFSIFILLGLAALFELYLTSRFEMRQDEIS</sequence>
<comment type="subcellular location">
    <subcellularLocation>
        <location evidence="1">Membrane</location>
        <topology evidence="1">Multi-pass membrane protein</topology>
    </subcellularLocation>
</comment>
<evidence type="ECO:0000256" key="3">
    <source>
        <dbReference type="ARBA" id="ARBA00010441"/>
    </source>
</evidence>
<keyword evidence="6" id="KW-0444">Lipid biosynthesis</keyword>
<keyword evidence="13" id="KW-1208">Phospholipid metabolism</keyword>
<feature type="transmembrane region" description="Helical" evidence="16">
    <location>
        <begin position="15"/>
        <end position="40"/>
    </location>
</feature>
<reference evidence="17" key="1">
    <citation type="submission" date="2013-12" db="EMBL/GenBank/DDBJ databases">
        <authorList>
            <person name="Linke B."/>
        </authorList>
    </citation>
    <scope>NUCLEOTIDE SEQUENCE [LARGE SCALE GENOMIC DNA]</scope>
    <source>
        <strain evidence="17">CRIB-18</strain>
    </source>
</reference>
<evidence type="ECO:0000256" key="4">
    <source>
        <dbReference type="ARBA" id="ARBA00013170"/>
    </source>
</evidence>